<evidence type="ECO:0000256" key="2">
    <source>
        <dbReference type="ARBA" id="ARBA00023157"/>
    </source>
</evidence>
<accession>A0A8C4PGZ6</accession>
<evidence type="ECO:0000259" key="4">
    <source>
        <dbReference type="PROSITE" id="PS50835"/>
    </source>
</evidence>
<dbReference type="InterPro" id="IPR036179">
    <property type="entry name" value="Ig-like_dom_sf"/>
</dbReference>
<dbReference type="PROSITE" id="PS50835">
    <property type="entry name" value="IG_LIKE"/>
    <property type="match status" value="1"/>
</dbReference>
<feature type="transmembrane region" description="Helical" evidence="3">
    <location>
        <begin position="20"/>
        <end position="46"/>
    </location>
</feature>
<dbReference type="GO" id="GO:0004888">
    <property type="term" value="F:transmembrane signaling receptor activity"/>
    <property type="evidence" value="ECO:0007669"/>
    <property type="project" value="TreeGrafter"/>
</dbReference>
<protein>
    <recommendedName>
        <fullName evidence="4">Ig-like domain-containing protein</fullName>
    </recommendedName>
</protein>
<dbReference type="PANTHER" id="PTHR11481">
    <property type="entry name" value="IMMUNOGLOBULIN FC RECEPTOR"/>
    <property type="match status" value="1"/>
</dbReference>
<dbReference type="InterPro" id="IPR050488">
    <property type="entry name" value="Ig_Fc_receptor"/>
</dbReference>
<organism evidence="5">
    <name type="scientific">Equus asinus asinus</name>
    <dbReference type="NCBI Taxonomy" id="83772"/>
    <lineage>
        <taxon>Eukaryota</taxon>
        <taxon>Metazoa</taxon>
        <taxon>Chordata</taxon>
        <taxon>Craniata</taxon>
        <taxon>Vertebrata</taxon>
        <taxon>Euteleostomi</taxon>
        <taxon>Mammalia</taxon>
        <taxon>Eutheria</taxon>
        <taxon>Laurasiatheria</taxon>
        <taxon>Perissodactyla</taxon>
        <taxon>Equidae</taxon>
        <taxon>Equus</taxon>
    </lineage>
</organism>
<evidence type="ECO:0000256" key="1">
    <source>
        <dbReference type="ARBA" id="ARBA00022729"/>
    </source>
</evidence>
<dbReference type="GO" id="GO:0006955">
    <property type="term" value="P:immune response"/>
    <property type="evidence" value="ECO:0007669"/>
    <property type="project" value="TreeGrafter"/>
</dbReference>
<evidence type="ECO:0000256" key="3">
    <source>
        <dbReference type="SAM" id="Phobius"/>
    </source>
</evidence>
<proteinExistence type="predicted"/>
<dbReference type="PANTHER" id="PTHR11481:SF62">
    <property type="entry name" value="FC RECEPTOR-LIKE PROTEIN 6"/>
    <property type="match status" value="1"/>
</dbReference>
<dbReference type="Pfam" id="PF13927">
    <property type="entry name" value="Ig_3"/>
    <property type="match status" value="1"/>
</dbReference>
<keyword evidence="1" id="KW-0732">Signal</keyword>
<dbReference type="InterPro" id="IPR007110">
    <property type="entry name" value="Ig-like_dom"/>
</dbReference>
<keyword evidence="3" id="KW-0472">Membrane</keyword>
<keyword evidence="2" id="KW-1015">Disulfide bond</keyword>
<evidence type="ECO:0000313" key="5">
    <source>
        <dbReference type="Ensembl" id="ENSEASP00005004272.1"/>
    </source>
</evidence>
<dbReference type="InterPro" id="IPR003598">
    <property type="entry name" value="Ig_sub2"/>
</dbReference>
<dbReference type="Gene3D" id="2.60.40.10">
    <property type="entry name" value="Immunoglobulins"/>
    <property type="match status" value="1"/>
</dbReference>
<reference evidence="5" key="1">
    <citation type="submission" date="2023-03" db="UniProtKB">
        <authorList>
            <consortium name="Ensembl"/>
        </authorList>
    </citation>
    <scope>IDENTIFICATION</scope>
</reference>
<dbReference type="InterPro" id="IPR013783">
    <property type="entry name" value="Ig-like_fold"/>
</dbReference>
<dbReference type="GO" id="GO:0009897">
    <property type="term" value="C:external side of plasma membrane"/>
    <property type="evidence" value="ECO:0007669"/>
    <property type="project" value="TreeGrafter"/>
</dbReference>
<sequence length="144" mass="16022">VPVGLGGWLIEWVLPPIPEVTGFLVIKFFLLLNLIFSLCSLVVPCLGKIVWLNLRAWPDPVFEGDTLTLQCQGRRIAAVSRVTFYKDGKSLQFSKDSQTLSVGPATVKNSGRYWCSGQVTYGPFTDMQISRITMVQVQGESPVW</sequence>
<keyword evidence="3" id="KW-0812">Transmembrane</keyword>
<dbReference type="SUPFAM" id="SSF48726">
    <property type="entry name" value="Immunoglobulin"/>
    <property type="match status" value="1"/>
</dbReference>
<dbReference type="SMART" id="SM00408">
    <property type="entry name" value="IGc2"/>
    <property type="match status" value="1"/>
</dbReference>
<keyword evidence="3" id="KW-1133">Transmembrane helix</keyword>
<feature type="domain" description="Ig-like" evidence="4">
    <location>
        <begin position="44"/>
        <end position="130"/>
    </location>
</feature>
<dbReference type="GO" id="GO:0007166">
    <property type="term" value="P:cell surface receptor signaling pathway"/>
    <property type="evidence" value="ECO:0007669"/>
    <property type="project" value="TreeGrafter"/>
</dbReference>
<dbReference type="AlphaFoldDB" id="A0A8C4PGZ6"/>
<name>A0A8C4PGZ6_EQUAS</name>
<dbReference type="Ensembl" id="ENSEAST00005004684.1">
    <property type="protein sequence ID" value="ENSEASP00005004272.1"/>
    <property type="gene ID" value="ENSEASG00005003241.1"/>
</dbReference>